<dbReference type="InterPro" id="IPR002562">
    <property type="entry name" value="3'-5'_exonuclease_dom"/>
</dbReference>
<evidence type="ECO:0000259" key="1">
    <source>
        <dbReference type="Pfam" id="PF01612"/>
    </source>
</evidence>
<dbReference type="GO" id="GO:0003727">
    <property type="term" value="F:single-stranded RNA binding"/>
    <property type="evidence" value="ECO:0007669"/>
    <property type="project" value="TreeGrafter"/>
</dbReference>
<dbReference type="PANTHER" id="PTHR12124">
    <property type="entry name" value="POLYMYOSITIS/SCLERODERMA AUTOANTIGEN-RELATED"/>
    <property type="match status" value="1"/>
</dbReference>
<dbReference type="GO" id="GO:0071039">
    <property type="term" value="P:nuclear polyadenylation-dependent CUT catabolic process"/>
    <property type="evidence" value="ECO:0007669"/>
    <property type="project" value="TreeGrafter"/>
</dbReference>
<accession>A0A9D4JUX4</accession>
<dbReference type="PANTHER" id="PTHR12124:SF47">
    <property type="entry name" value="EXOSOME COMPONENT 10"/>
    <property type="match status" value="1"/>
</dbReference>
<reference evidence="2" key="1">
    <citation type="journal article" date="2019" name="bioRxiv">
        <title>The Genome of the Zebra Mussel, Dreissena polymorpha: A Resource for Invasive Species Research.</title>
        <authorList>
            <person name="McCartney M.A."/>
            <person name="Auch B."/>
            <person name="Kono T."/>
            <person name="Mallez S."/>
            <person name="Zhang Y."/>
            <person name="Obille A."/>
            <person name="Becker A."/>
            <person name="Abrahante J.E."/>
            <person name="Garbe J."/>
            <person name="Badalamenti J.P."/>
            <person name="Herman A."/>
            <person name="Mangelson H."/>
            <person name="Liachko I."/>
            <person name="Sullivan S."/>
            <person name="Sone E.D."/>
            <person name="Koren S."/>
            <person name="Silverstein K.A.T."/>
            <person name="Beckman K.B."/>
            <person name="Gohl D.M."/>
        </authorList>
    </citation>
    <scope>NUCLEOTIDE SEQUENCE</scope>
    <source>
        <strain evidence="2">Duluth1</strain>
        <tissue evidence="2">Whole animal</tissue>
    </source>
</reference>
<dbReference type="GO" id="GO:0000467">
    <property type="term" value="P:exonucleolytic trimming to generate mature 3'-end of 5.8S rRNA from tricistronic rRNA transcript (SSU-rRNA, 5.8S rRNA, LSU-rRNA)"/>
    <property type="evidence" value="ECO:0007669"/>
    <property type="project" value="InterPro"/>
</dbReference>
<dbReference type="GO" id="GO:0005730">
    <property type="term" value="C:nucleolus"/>
    <property type="evidence" value="ECO:0007669"/>
    <property type="project" value="TreeGrafter"/>
</dbReference>
<dbReference type="Gene3D" id="3.30.420.10">
    <property type="entry name" value="Ribonuclease H-like superfamily/Ribonuclease H"/>
    <property type="match status" value="1"/>
</dbReference>
<sequence length="58" mass="6980">MDIEWLQRDLGLYVVNMFDTDQAARVLNCARFSLAYLLQQYCDVDADKQYQMADWRIR</sequence>
<organism evidence="2 3">
    <name type="scientific">Dreissena polymorpha</name>
    <name type="common">Zebra mussel</name>
    <name type="synonym">Mytilus polymorpha</name>
    <dbReference type="NCBI Taxonomy" id="45954"/>
    <lineage>
        <taxon>Eukaryota</taxon>
        <taxon>Metazoa</taxon>
        <taxon>Spiralia</taxon>
        <taxon>Lophotrochozoa</taxon>
        <taxon>Mollusca</taxon>
        <taxon>Bivalvia</taxon>
        <taxon>Autobranchia</taxon>
        <taxon>Heteroconchia</taxon>
        <taxon>Euheterodonta</taxon>
        <taxon>Imparidentia</taxon>
        <taxon>Neoheterodontei</taxon>
        <taxon>Myida</taxon>
        <taxon>Dreissenoidea</taxon>
        <taxon>Dreissenidae</taxon>
        <taxon>Dreissena</taxon>
    </lineage>
</organism>
<dbReference type="InterPro" id="IPR045092">
    <property type="entry name" value="Rrp6-like"/>
</dbReference>
<dbReference type="GO" id="GO:0000175">
    <property type="term" value="F:3'-5'-RNA exonuclease activity"/>
    <property type="evidence" value="ECO:0007669"/>
    <property type="project" value="InterPro"/>
</dbReference>
<dbReference type="GO" id="GO:0000176">
    <property type="term" value="C:nuclear exosome (RNase complex)"/>
    <property type="evidence" value="ECO:0007669"/>
    <property type="project" value="TreeGrafter"/>
</dbReference>
<dbReference type="Proteomes" id="UP000828390">
    <property type="component" value="Unassembled WGS sequence"/>
</dbReference>
<dbReference type="GO" id="GO:0071040">
    <property type="term" value="P:nuclear polyadenylation-dependent antisense transcript catabolic process"/>
    <property type="evidence" value="ECO:0007669"/>
    <property type="project" value="TreeGrafter"/>
</dbReference>
<dbReference type="GO" id="GO:0071037">
    <property type="term" value="P:nuclear polyadenylation-dependent snRNA catabolic process"/>
    <property type="evidence" value="ECO:0007669"/>
    <property type="project" value="TreeGrafter"/>
</dbReference>
<dbReference type="EMBL" id="JAIWYP010000005">
    <property type="protein sequence ID" value="KAH3825021.1"/>
    <property type="molecule type" value="Genomic_DNA"/>
</dbReference>
<dbReference type="GO" id="GO:0071035">
    <property type="term" value="P:nuclear polyadenylation-dependent rRNA catabolic process"/>
    <property type="evidence" value="ECO:0007669"/>
    <property type="project" value="TreeGrafter"/>
</dbReference>
<reference evidence="2" key="2">
    <citation type="submission" date="2020-11" db="EMBL/GenBank/DDBJ databases">
        <authorList>
            <person name="McCartney M.A."/>
            <person name="Auch B."/>
            <person name="Kono T."/>
            <person name="Mallez S."/>
            <person name="Becker A."/>
            <person name="Gohl D.M."/>
            <person name="Silverstein K.A.T."/>
            <person name="Koren S."/>
            <person name="Bechman K.B."/>
            <person name="Herman A."/>
            <person name="Abrahante J.E."/>
            <person name="Garbe J."/>
        </authorList>
    </citation>
    <scope>NUCLEOTIDE SEQUENCE</scope>
    <source>
        <strain evidence="2">Duluth1</strain>
        <tissue evidence="2">Whole animal</tissue>
    </source>
</reference>
<dbReference type="GO" id="GO:0071044">
    <property type="term" value="P:histone mRNA catabolic process"/>
    <property type="evidence" value="ECO:0007669"/>
    <property type="project" value="TreeGrafter"/>
</dbReference>
<dbReference type="SUPFAM" id="SSF53098">
    <property type="entry name" value="Ribonuclease H-like"/>
    <property type="match status" value="1"/>
</dbReference>
<dbReference type="GO" id="GO:0071036">
    <property type="term" value="P:nuclear polyadenylation-dependent snoRNA catabolic process"/>
    <property type="evidence" value="ECO:0007669"/>
    <property type="project" value="TreeGrafter"/>
</dbReference>
<keyword evidence="3" id="KW-1185">Reference proteome</keyword>
<dbReference type="InterPro" id="IPR012337">
    <property type="entry name" value="RNaseH-like_sf"/>
</dbReference>
<dbReference type="GO" id="GO:0071051">
    <property type="term" value="P:poly(A)-dependent snoRNA 3'-end processing"/>
    <property type="evidence" value="ECO:0007669"/>
    <property type="project" value="TreeGrafter"/>
</dbReference>
<comment type="caution">
    <text evidence="2">The sequence shown here is derived from an EMBL/GenBank/DDBJ whole genome shotgun (WGS) entry which is preliminary data.</text>
</comment>
<dbReference type="GO" id="GO:0071038">
    <property type="term" value="P:TRAMP-dependent tRNA surveillance pathway"/>
    <property type="evidence" value="ECO:0007669"/>
    <property type="project" value="TreeGrafter"/>
</dbReference>
<gene>
    <name evidence="2" type="ORF">DPMN_126883</name>
</gene>
<dbReference type="AlphaFoldDB" id="A0A9D4JUX4"/>
<protein>
    <recommendedName>
        <fullName evidence="1">3'-5' exonuclease domain-containing protein</fullName>
    </recommendedName>
</protein>
<dbReference type="Pfam" id="PF01612">
    <property type="entry name" value="DNA_pol_A_exo1"/>
    <property type="match status" value="1"/>
</dbReference>
<evidence type="ECO:0000313" key="2">
    <source>
        <dbReference type="EMBL" id="KAH3825021.1"/>
    </source>
</evidence>
<name>A0A9D4JUX4_DREPO</name>
<feature type="domain" description="3'-5' exonuclease" evidence="1">
    <location>
        <begin position="1"/>
        <end position="58"/>
    </location>
</feature>
<dbReference type="InterPro" id="IPR036397">
    <property type="entry name" value="RNaseH_sf"/>
</dbReference>
<proteinExistence type="predicted"/>
<evidence type="ECO:0000313" key="3">
    <source>
        <dbReference type="Proteomes" id="UP000828390"/>
    </source>
</evidence>